<dbReference type="Proteomes" id="UP000198885">
    <property type="component" value="Unassembled WGS sequence"/>
</dbReference>
<name>A0A1H9X511_9RHOB</name>
<sequence length="47" mass="4888">MPVAPLKTWIDRQTARRPALRRGLAVAGALLVLGCLALTVFTAGQGG</sequence>
<dbReference type="STRING" id="641238.SAMN04490244_11842"/>
<keyword evidence="1" id="KW-0812">Transmembrane</keyword>
<keyword evidence="1" id="KW-1133">Transmembrane helix</keyword>
<feature type="transmembrane region" description="Helical" evidence="1">
    <location>
        <begin position="24"/>
        <end position="44"/>
    </location>
</feature>
<gene>
    <name evidence="2" type="ORF">SAMN04490244_11842</name>
</gene>
<evidence type="ECO:0000256" key="1">
    <source>
        <dbReference type="SAM" id="Phobius"/>
    </source>
</evidence>
<dbReference type="RefSeq" id="WP_177190546.1">
    <property type="nucleotide sequence ID" value="NZ_CBDDGO010000004.1"/>
</dbReference>
<organism evidence="2 3">
    <name type="scientific">Tranquillimonas rosea</name>
    <dbReference type="NCBI Taxonomy" id="641238"/>
    <lineage>
        <taxon>Bacteria</taxon>
        <taxon>Pseudomonadati</taxon>
        <taxon>Pseudomonadota</taxon>
        <taxon>Alphaproteobacteria</taxon>
        <taxon>Rhodobacterales</taxon>
        <taxon>Roseobacteraceae</taxon>
        <taxon>Tranquillimonas</taxon>
    </lineage>
</organism>
<protein>
    <submittedName>
        <fullName evidence="2">Uncharacterized protein</fullName>
    </submittedName>
</protein>
<evidence type="ECO:0000313" key="3">
    <source>
        <dbReference type="Proteomes" id="UP000198885"/>
    </source>
</evidence>
<dbReference type="EMBL" id="FOGU01000018">
    <property type="protein sequence ID" value="SES41286.1"/>
    <property type="molecule type" value="Genomic_DNA"/>
</dbReference>
<evidence type="ECO:0000313" key="2">
    <source>
        <dbReference type="EMBL" id="SES41286.1"/>
    </source>
</evidence>
<accession>A0A1H9X511</accession>
<dbReference type="AlphaFoldDB" id="A0A1H9X511"/>
<dbReference type="PROSITE" id="PS51257">
    <property type="entry name" value="PROKAR_LIPOPROTEIN"/>
    <property type="match status" value="1"/>
</dbReference>
<proteinExistence type="predicted"/>
<reference evidence="2 3" key="1">
    <citation type="submission" date="2016-10" db="EMBL/GenBank/DDBJ databases">
        <authorList>
            <person name="de Groot N.N."/>
        </authorList>
    </citation>
    <scope>NUCLEOTIDE SEQUENCE [LARGE SCALE GENOMIC DNA]</scope>
    <source>
        <strain evidence="2 3">DSM 23042</strain>
    </source>
</reference>
<keyword evidence="3" id="KW-1185">Reference proteome</keyword>
<keyword evidence="1" id="KW-0472">Membrane</keyword>